<evidence type="ECO:0000259" key="9">
    <source>
        <dbReference type="PROSITE" id="PS51259"/>
    </source>
</evidence>
<dbReference type="GO" id="GO:0005509">
    <property type="term" value="F:calcium ion binding"/>
    <property type="evidence" value="ECO:0007669"/>
    <property type="project" value="InterPro"/>
</dbReference>
<dbReference type="Pfam" id="PF00168">
    <property type="entry name" value="C2"/>
    <property type="match status" value="2"/>
</dbReference>
<dbReference type="GO" id="GO:0035249">
    <property type="term" value="P:synaptic transmission, glutamatergic"/>
    <property type="evidence" value="ECO:0007669"/>
    <property type="project" value="TreeGrafter"/>
</dbReference>
<dbReference type="PROSITE" id="PS50004">
    <property type="entry name" value="C2"/>
    <property type="match status" value="2"/>
</dbReference>
<dbReference type="GO" id="GO:0016082">
    <property type="term" value="P:synaptic vesicle priming"/>
    <property type="evidence" value="ECO:0007669"/>
    <property type="project" value="TreeGrafter"/>
</dbReference>
<dbReference type="PROSITE" id="PS51259">
    <property type="entry name" value="MHD2"/>
    <property type="match status" value="1"/>
</dbReference>
<keyword evidence="5" id="KW-0106">Calcium</keyword>
<dbReference type="SMART" id="SM01145">
    <property type="entry name" value="DUF1041"/>
    <property type="match status" value="1"/>
</dbReference>
<feature type="domain" description="C2" evidence="7">
    <location>
        <begin position="1"/>
        <end position="101"/>
    </location>
</feature>
<comment type="caution">
    <text evidence="10">The sequence shown here is derived from an EMBL/GenBank/DDBJ whole genome shotgun (WGS) entry which is preliminary data.</text>
</comment>
<dbReference type="Pfam" id="PF06292">
    <property type="entry name" value="MUN"/>
    <property type="match status" value="1"/>
</dbReference>
<dbReference type="PANTHER" id="PTHR10480:SF12">
    <property type="entry name" value="UNC-13, ISOFORM E"/>
    <property type="match status" value="1"/>
</dbReference>
<evidence type="ECO:0000256" key="1">
    <source>
        <dbReference type="ARBA" id="ARBA00022723"/>
    </source>
</evidence>
<dbReference type="InterPro" id="IPR014772">
    <property type="entry name" value="Munc13_dom-2"/>
</dbReference>
<feature type="domain" description="MHD2" evidence="9">
    <location>
        <begin position="646"/>
        <end position="808"/>
    </location>
</feature>
<evidence type="ECO:0000259" key="8">
    <source>
        <dbReference type="PROSITE" id="PS51258"/>
    </source>
</evidence>
<dbReference type="Proteomes" id="UP000494165">
    <property type="component" value="Unassembled WGS sequence"/>
</dbReference>
<protein>
    <recommendedName>
        <fullName evidence="12">C2 domain-containing protein</fullName>
    </recommendedName>
</protein>
<feature type="non-terminal residue" evidence="10">
    <location>
        <position position="1"/>
    </location>
</feature>
<dbReference type="GO" id="GO:0042734">
    <property type="term" value="C:presynaptic membrane"/>
    <property type="evidence" value="ECO:0007669"/>
    <property type="project" value="TreeGrafter"/>
</dbReference>
<keyword evidence="3" id="KW-0863">Zinc-finger</keyword>
<keyword evidence="4" id="KW-0862">Zinc</keyword>
<evidence type="ECO:0000256" key="6">
    <source>
        <dbReference type="SAM" id="MobiDB-lite"/>
    </source>
</evidence>
<gene>
    <name evidence="10" type="ORF">CLODIP_2_CD10840</name>
</gene>
<name>A0A8S1DI51_9INSE</name>
<evidence type="ECO:0000313" key="10">
    <source>
        <dbReference type="EMBL" id="CAB3383383.1"/>
    </source>
</evidence>
<dbReference type="InterPro" id="IPR000008">
    <property type="entry name" value="C2_dom"/>
</dbReference>
<dbReference type="SMART" id="SM00239">
    <property type="entry name" value="C2"/>
    <property type="match status" value="2"/>
</dbReference>
<accession>A0A8S1DI51</accession>
<dbReference type="CDD" id="cd08395">
    <property type="entry name" value="C2C_Munc13"/>
    <property type="match status" value="1"/>
</dbReference>
<dbReference type="GO" id="GO:0005516">
    <property type="term" value="F:calmodulin binding"/>
    <property type="evidence" value="ECO:0007669"/>
    <property type="project" value="TreeGrafter"/>
</dbReference>
<dbReference type="InterPro" id="IPR035892">
    <property type="entry name" value="C2_domain_sf"/>
</dbReference>
<feature type="compositionally biased region" description="Basic and acidic residues" evidence="6">
    <location>
        <begin position="843"/>
        <end position="854"/>
    </location>
</feature>
<dbReference type="CDD" id="cd04027">
    <property type="entry name" value="C2B_Munc13"/>
    <property type="match status" value="1"/>
</dbReference>
<evidence type="ECO:0008006" key="12">
    <source>
        <dbReference type="Google" id="ProtNLM"/>
    </source>
</evidence>
<keyword evidence="1" id="KW-0479">Metal-binding</keyword>
<feature type="domain" description="C2" evidence="7">
    <location>
        <begin position="862"/>
        <end position="990"/>
    </location>
</feature>
<organism evidence="10 11">
    <name type="scientific">Cloeon dipterum</name>
    <dbReference type="NCBI Taxonomy" id="197152"/>
    <lineage>
        <taxon>Eukaryota</taxon>
        <taxon>Metazoa</taxon>
        <taxon>Ecdysozoa</taxon>
        <taxon>Arthropoda</taxon>
        <taxon>Hexapoda</taxon>
        <taxon>Insecta</taxon>
        <taxon>Pterygota</taxon>
        <taxon>Palaeoptera</taxon>
        <taxon>Ephemeroptera</taxon>
        <taxon>Pisciforma</taxon>
        <taxon>Baetidae</taxon>
        <taxon>Cloeon</taxon>
    </lineage>
</organism>
<dbReference type="InterPro" id="IPR027080">
    <property type="entry name" value="Unc-13"/>
</dbReference>
<dbReference type="OrthoDB" id="10053234at2759"/>
<evidence type="ECO:0000256" key="2">
    <source>
        <dbReference type="ARBA" id="ARBA00022737"/>
    </source>
</evidence>
<dbReference type="GO" id="GO:0031594">
    <property type="term" value="C:neuromuscular junction"/>
    <property type="evidence" value="ECO:0007669"/>
    <property type="project" value="TreeGrafter"/>
</dbReference>
<dbReference type="InterPro" id="IPR037302">
    <property type="entry name" value="Unc-13_C2B"/>
</dbReference>
<dbReference type="GO" id="GO:0030672">
    <property type="term" value="C:synaptic vesicle membrane"/>
    <property type="evidence" value="ECO:0007669"/>
    <property type="project" value="TreeGrafter"/>
</dbReference>
<dbReference type="GO" id="GO:0099525">
    <property type="term" value="P:presynaptic dense core vesicle exocytosis"/>
    <property type="evidence" value="ECO:0007669"/>
    <property type="project" value="TreeGrafter"/>
</dbReference>
<evidence type="ECO:0000256" key="3">
    <source>
        <dbReference type="ARBA" id="ARBA00022771"/>
    </source>
</evidence>
<evidence type="ECO:0000256" key="4">
    <source>
        <dbReference type="ARBA" id="ARBA00022833"/>
    </source>
</evidence>
<dbReference type="GO" id="GO:0061789">
    <property type="term" value="P:dense core granule priming"/>
    <property type="evidence" value="ECO:0007669"/>
    <property type="project" value="TreeGrafter"/>
</dbReference>
<dbReference type="GO" id="GO:0019992">
    <property type="term" value="F:diacylglycerol binding"/>
    <property type="evidence" value="ECO:0007669"/>
    <property type="project" value="InterPro"/>
</dbReference>
<evidence type="ECO:0000256" key="5">
    <source>
        <dbReference type="ARBA" id="ARBA00022837"/>
    </source>
</evidence>
<dbReference type="SUPFAM" id="SSF49562">
    <property type="entry name" value="C2 domain (Calcium/lipid-binding domain, CaLB)"/>
    <property type="match status" value="2"/>
</dbReference>
<dbReference type="GO" id="GO:0043195">
    <property type="term" value="C:terminal bouton"/>
    <property type="evidence" value="ECO:0007669"/>
    <property type="project" value="TreeGrafter"/>
</dbReference>
<dbReference type="GO" id="GO:0098831">
    <property type="term" value="C:presynaptic active zone cytoplasmic component"/>
    <property type="evidence" value="ECO:0007669"/>
    <property type="project" value="TreeGrafter"/>
</dbReference>
<dbReference type="FunFam" id="2.60.40.150:FF:000014">
    <property type="entry name" value="protein unc-13 homolog B"/>
    <property type="match status" value="1"/>
</dbReference>
<dbReference type="AlphaFoldDB" id="A0A8S1DI51"/>
<feature type="region of interest" description="Disordered" evidence="6">
    <location>
        <begin position="827"/>
        <end position="860"/>
    </location>
</feature>
<keyword evidence="2" id="KW-0677">Repeat</keyword>
<dbReference type="GO" id="GO:0008270">
    <property type="term" value="F:zinc ion binding"/>
    <property type="evidence" value="ECO:0007669"/>
    <property type="project" value="UniProtKB-KW"/>
</dbReference>
<reference evidence="10 11" key="1">
    <citation type="submission" date="2020-04" db="EMBL/GenBank/DDBJ databases">
        <authorList>
            <person name="Alioto T."/>
            <person name="Alioto T."/>
            <person name="Gomez Garrido J."/>
        </authorList>
    </citation>
    <scope>NUCLEOTIDE SEQUENCE [LARGE SCALE GENOMIC DNA]</scope>
</reference>
<dbReference type="Gene3D" id="1.10.357.50">
    <property type="match status" value="1"/>
</dbReference>
<dbReference type="PANTHER" id="PTHR10480">
    <property type="entry name" value="PROTEIN UNC-13 HOMOLOG"/>
    <property type="match status" value="1"/>
</dbReference>
<dbReference type="InterPro" id="IPR010439">
    <property type="entry name" value="MUN_dom"/>
</dbReference>
<dbReference type="InterPro" id="IPR014770">
    <property type="entry name" value="Munc13_1"/>
</dbReference>
<dbReference type="Gene3D" id="2.60.40.150">
    <property type="entry name" value="C2 domain"/>
    <property type="match status" value="2"/>
</dbReference>
<keyword evidence="11" id="KW-1185">Reference proteome</keyword>
<sequence>ICAQGLIAKDKSGTSDPYVTVQVGKVKKRTRTMPQELNPVWSEKFYFECHNSSDRIKVRVWDEDNDLKSKLRQKLTRESDDFLGQTIIEVRTLSGEMDVWYNLEKRTDKSAVSGAIRLHISVEIKGEEKVAPYHVQYTCLHENLFHSLCESNGGVVNLPQVKGDDAWKVYFDEAAQDIVDEFAMRYGIESIYQAMTHFHCLSTKYLCPGVPAVMSTLLANINAYYAHTTASSAVSASDRFAASNFGKEKFVKLLDQLHNSLRIDLSMYRNNFPASSKEKLMDLKSTVQELSSPPRASIVVKDCVKACLRSTYQFLFENCYELYNREFQVDPNEIKKDSEDNGPRLDSLDFWHKLTALIVSVIEEDRNSYAPVLNQFPQELNIGQLSAATMWSLFAMDMKYALEEHEQHRLCKSSAYMNLHFKVKWLYTNYVKDVPPYKGAVPEYPAWFEPFVMQWLNENDDVSLEYLHGAYKRDLKDGFQRSSEHSLFSCSVVDVFTQLTQCFDVVSKLECPDPEIWKRYMKRFAKTIVKVLVAYAEIVKADFPNHVQDERVACILMNNIQQLRVQLEKMFESMGGEKLEQDAANILNDLQNTLNSALDDLAMLFAVSLENRITVSVRELGDLLLSVKGGGQVQPSQRNAVAAEADEVLRPLMDLLDGSLSLYAQSCEKTVLKRLLKELWKIVMRILEKTVVLPPMTDKSMMLKNLKDNAKNLAANAKIEDMSRLFKNHMAGKQDVKNALSGVIEVEKNLSPKQCAVLEAALDTIKQYFHAGGNGLKKNFLEKSAELQSLRYALSLYTQTTDALIKTFVQTQTNQVSLNQKKNLKQRSVSVDREAAEDGNLEEPLKSRRPKENVEDIPDEGSVGEVSVQVDLFKHPGTGEHKVTVKVVAANDLKWVIQSGMFRPFVETNLIGPHLADKKRKQATKSKSNSWSPKFNESFHFMIGNEEQLDYFELHICIKDYCFARDDRLVGVAVLQLKDIVEQGSCACWLSLGKRIQMDETGWTILRILSQRSNDEVAKEFVKLKSDIRQEEPIVNAP</sequence>
<dbReference type="PRINTS" id="PR00360">
    <property type="entry name" value="C2DOMAIN"/>
</dbReference>
<feature type="domain" description="MHD1" evidence="8">
    <location>
        <begin position="396"/>
        <end position="539"/>
    </location>
</feature>
<dbReference type="GO" id="GO:0017075">
    <property type="term" value="F:syntaxin-1 binding"/>
    <property type="evidence" value="ECO:0007669"/>
    <property type="project" value="TreeGrafter"/>
</dbReference>
<proteinExistence type="predicted"/>
<dbReference type="GO" id="GO:0016081">
    <property type="term" value="P:synaptic vesicle docking"/>
    <property type="evidence" value="ECO:0007669"/>
    <property type="project" value="TreeGrafter"/>
</dbReference>
<dbReference type="FunFam" id="2.60.40.150:FF:000002">
    <property type="entry name" value="Protein unc-13 homolog B"/>
    <property type="match status" value="1"/>
</dbReference>
<evidence type="ECO:0000313" key="11">
    <source>
        <dbReference type="Proteomes" id="UP000494165"/>
    </source>
</evidence>
<dbReference type="Gene3D" id="1.20.58.1100">
    <property type="match status" value="1"/>
</dbReference>
<dbReference type="GO" id="GO:0005543">
    <property type="term" value="F:phospholipid binding"/>
    <property type="evidence" value="ECO:0007669"/>
    <property type="project" value="InterPro"/>
</dbReference>
<dbReference type="PROSITE" id="PS51258">
    <property type="entry name" value="MHD1"/>
    <property type="match status" value="1"/>
</dbReference>
<dbReference type="FunFam" id="1.10.357.50:FF:000001">
    <property type="entry name" value="Protein unc-13 homolog B"/>
    <property type="match status" value="1"/>
</dbReference>
<evidence type="ECO:0000259" key="7">
    <source>
        <dbReference type="PROSITE" id="PS50004"/>
    </source>
</evidence>
<dbReference type="EMBL" id="CADEPI010000307">
    <property type="protein sequence ID" value="CAB3383383.1"/>
    <property type="molecule type" value="Genomic_DNA"/>
</dbReference>